<name>A0AAD7ZBM7_DIPPU</name>
<reference evidence="1" key="2">
    <citation type="submission" date="2023-05" db="EMBL/GenBank/DDBJ databases">
        <authorList>
            <person name="Fouks B."/>
        </authorList>
    </citation>
    <scope>NUCLEOTIDE SEQUENCE</scope>
    <source>
        <strain evidence="1">Stay&amp;Tobe</strain>
        <tissue evidence="1">Testes</tissue>
    </source>
</reference>
<keyword evidence="2" id="KW-1185">Reference proteome</keyword>
<protein>
    <submittedName>
        <fullName evidence="1">Uncharacterized protein</fullName>
    </submittedName>
</protein>
<evidence type="ECO:0000313" key="1">
    <source>
        <dbReference type="EMBL" id="KAJ9577410.1"/>
    </source>
</evidence>
<gene>
    <name evidence="1" type="ORF">L9F63_006033</name>
</gene>
<accession>A0AAD7ZBM7</accession>
<organism evidence="1 2">
    <name type="scientific">Diploptera punctata</name>
    <name type="common">Pacific beetle cockroach</name>
    <dbReference type="NCBI Taxonomy" id="6984"/>
    <lineage>
        <taxon>Eukaryota</taxon>
        <taxon>Metazoa</taxon>
        <taxon>Ecdysozoa</taxon>
        <taxon>Arthropoda</taxon>
        <taxon>Hexapoda</taxon>
        <taxon>Insecta</taxon>
        <taxon>Pterygota</taxon>
        <taxon>Neoptera</taxon>
        <taxon>Polyneoptera</taxon>
        <taxon>Dictyoptera</taxon>
        <taxon>Blattodea</taxon>
        <taxon>Blaberoidea</taxon>
        <taxon>Blaberidae</taxon>
        <taxon>Diplopterinae</taxon>
        <taxon>Diploptera</taxon>
    </lineage>
</organism>
<feature type="non-terminal residue" evidence="1">
    <location>
        <position position="1"/>
    </location>
</feature>
<reference evidence="1" key="1">
    <citation type="journal article" date="2023" name="IScience">
        <title>Live-bearing cockroach genome reveals convergent evolutionary mechanisms linked to viviparity in insects and beyond.</title>
        <authorList>
            <person name="Fouks B."/>
            <person name="Harrison M.C."/>
            <person name="Mikhailova A.A."/>
            <person name="Marchal E."/>
            <person name="English S."/>
            <person name="Carruthers M."/>
            <person name="Jennings E.C."/>
            <person name="Chiamaka E.L."/>
            <person name="Frigard R.A."/>
            <person name="Pippel M."/>
            <person name="Attardo G.M."/>
            <person name="Benoit J.B."/>
            <person name="Bornberg-Bauer E."/>
            <person name="Tobe S.S."/>
        </authorList>
    </citation>
    <scope>NUCLEOTIDE SEQUENCE</scope>
    <source>
        <strain evidence="1">Stay&amp;Tobe</strain>
    </source>
</reference>
<proteinExistence type="predicted"/>
<evidence type="ECO:0000313" key="2">
    <source>
        <dbReference type="Proteomes" id="UP001233999"/>
    </source>
</evidence>
<dbReference type="AlphaFoldDB" id="A0AAD7ZBM7"/>
<sequence length="189" mass="22389">HYARDVTEFLKRKAHLTKELSYKNSRHFTRYNSSSIYLLRVFFSGKPAKNHLNLADELISKWLVRIVQFIIQMNVVFLSVRYLQCIGEVHYRTALIICDFCEMEYTLSELRGVHFMYGGFNITNFLNTFFPSCYQFQYALFVENVHHLETLLRSIQSSPYTPRMSLWTTLSVFYTNDPTLFSLTLIALY</sequence>
<dbReference type="EMBL" id="JASPKZ010009361">
    <property type="protein sequence ID" value="KAJ9577410.1"/>
    <property type="molecule type" value="Genomic_DNA"/>
</dbReference>
<dbReference type="Proteomes" id="UP001233999">
    <property type="component" value="Unassembled WGS sequence"/>
</dbReference>
<comment type="caution">
    <text evidence="1">The sequence shown here is derived from an EMBL/GenBank/DDBJ whole genome shotgun (WGS) entry which is preliminary data.</text>
</comment>
<feature type="non-terminal residue" evidence="1">
    <location>
        <position position="189"/>
    </location>
</feature>